<dbReference type="EMBL" id="BLXT01008440">
    <property type="protein sequence ID" value="GFO48680.1"/>
    <property type="molecule type" value="Genomic_DNA"/>
</dbReference>
<name>A0AAV4DXE1_9GAST</name>
<dbReference type="Proteomes" id="UP000735302">
    <property type="component" value="Unassembled WGS sequence"/>
</dbReference>
<comment type="caution">
    <text evidence="1">The sequence shown here is derived from an EMBL/GenBank/DDBJ whole genome shotgun (WGS) entry which is preliminary data.</text>
</comment>
<organism evidence="1 2">
    <name type="scientific">Plakobranchus ocellatus</name>
    <dbReference type="NCBI Taxonomy" id="259542"/>
    <lineage>
        <taxon>Eukaryota</taxon>
        <taxon>Metazoa</taxon>
        <taxon>Spiralia</taxon>
        <taxon>Lophotrochozoa</taxon>
        <taxon>Mollusca</taxon>
        <taxon>Gastropoda</taxon>
        <taxon>Heterobranchia</taxon>
        <taxon>Euthyneura</taxon>
        <taxon>Panpulmonata</taxon>
        <taxon>Sacoglossa</taxon>
        <taxon>Placobranchoidea</taxon>
        <taxon>Plakobranchidae</taxon>
        <taxon>Plakobranchus</taxon>
    </lineage>
</organism>
<evidence type="ECO:0000313" key="2">
    <source>
        <dbReference type="Proteomes" id="UP000735302"/>
    </source>
</evidence>
<protein>
    <submittedName>
        <fullName evidence="1">Uncharacterized protein</fullName>
    </submittedName>
</protein>
<proteinExistence type="predicted"/>
<dbReference type="AlphaFoldDB" id="A0AAV4DXE1"/>
<sequence length="107" mass="12141">MRGYVMVAPFPLSNRATDVRPGCKTQRIAPTLRQDGSGSRLGVLSLKELEFFQTCIVGHLNCCLQYGLGLTLHLSQFATRYSFHHLNARMMQGDQTDFNSQNRKHRV</sequence>
<gene>
    <name evidence="1" type="ORF">PoB_007518500</name>
</gene>
<reference evidence="1 2" key="1">
    <citation type="journal article" date="2021" name="Elife">
        <title>Chloroplast acquisition without the gene transfer in kleptoplastic sea slugs, Plakobranchus ocellatus.</title>
        <authorList>
            <person name="Maeda T."/>
            <person name="Takahashi S."/>
            <person name="Yoshida T."/>
            <person name="Shimamura S."/>
            <person name="Takaki Y."/>
            <person name="Nagai Y."/>
            <person name="Toyoda A."/>
            <person name="Suzuki Y."/>
            <person name="Arimoto A."/>
            <person name="Ishii H."/>
            <person name="Satoh N."/>
            <person name="Nishiyama T."/>
            <person name="Hasebe M."/>
            <person name="Maruyama T."/>
            <person name="Minagawa J."/>
            <person name="Obokata J."/>
            <person name="Shigenobu S."/>
        </authorList>
    </citation>
    <scope>NUCLEOTIDE SEQUENCE [LARGE SCALE GENOMIC DNA]</scope>
</reference>
<evidence type="ECO:0000313" key="1">
    <source>
        <dbReference type="EMBL" id="GFO48680.1"/>
    </source>
</evidence>
<accession>A0AAV4DXE1</accession>
<keyword evidence="2" id="KW-1185">Reference proteome</keyword>